<dbReference type="EMBL" id="BAABME010000165">
    <property type="protein sequence ID" value="GAA0140272.1"/>
    <property type="molecule type" value="Genomic_DNA"/>
</dbReference>
<comment type="caution">
    <text evidence="1">The sequence shown here is derived from an EMBL/GenBank/DDBJ whole genome shotgun (WGS) entry which is preliminary data.</text>
</comment>
<dbReference type="AlphaFoldDB" id="A0AAV3NLP6"/>
<sequence>MGSLTTIHKKQSLELIASTSSDLIDAPLQNSSREEGNMSRDNTKQAKQLNERLRIIEEETEMLKPVFYVAIEERSKLMKEVHEQVRNCLLFRDKKRGHIFFDKVSTIKSSEERRAGMLQLLRQDSNPLLVNRNISINDVKLEQRCKHKHQFSPNSRVNYISRR</sequence>
<keyword evidence="2" id="KW-1185">Reference proteome</keyword>
<organism evidence="1 2">
    <name type="scientific">Lithospermum erythrorhizon</name>
    <name type="common">Purple gromwell</name>
    <name type="synonym">Lithospermum officinale var. erythrorhizon</name>
    <dbReference type="NCBI Taxonomy" id="34254"/>
    <lineage>
        <taxon>Eukaryota</taxon>
        <taxon>Viridiplantae</taxon>
        <taxon>Streptophyta</taxon>
        <taxon>Embryophyta</taxon>
        <taxon>Tracheophyta</taxon>
        <taxon>Spermatophyta</taxon>
        <taxon>Magnoliopsida</taxon>
        <taxon>eudicotyledons</taxon>
        <taxon>Gunneridae</taxon>
        <taxon>Pentapetalae</taxon>
        <taxon>asterids</taxon>
        <taxon>lamiids</taxon>
        <taxon>Boraginales</taxon>
        <taxon>Boraginaceae</taxon>
        <taxon>Boraginoideae</taxon>
        <taxon>Lithospermeae</taxon>
        <taxon>Lithospermum</taxon>
    </lineage>
</organism>
<name>A0AAV3NLP6_LITER</name>
<proteinExistence type="predicted"/>
<gene>
    <name evidence="1" type="ORF">LIER_01652</name>
</gene>
<protein>
    <submittedName>
        <fullName evidence="1">Uncharacterized protein</fullName>
    </submittedName>
</protein>
<reference evidence="1 2" key="1">
    <citation type="submission" date="2024-01" db="EMBL/GenBank/DDBJ databases">
        <title>The complete chloroplast genome sequence of Lithospermum erythrorhizon: insights into the phylogenetic relationship among Boraginaceae species and the maternal lineages of purple gromwells.</title>
        <authorList>
            <person name="Okada T."/>
            <person name="Watanabe K."/>
        </authorList>
    </citation>
    <scope>NUCLEOTIDE SEQUENCE [LARGE SCALE GENOMIC DNA]</scope>
</reference>
<accession>A0AAV3NLP6</accession>
<evidence type="ECO:0000313" key="2">
    <source>
        <dbReference type="Proteomes" id="UP001454036"/>
    </source>
</evidence>
<dbReference type="Proteomes" id="UP001454036">
    <property type="component" value="Unassembled WGS sequence"/>
</dbReference>
<evidence type="ECO:0000313" key="1">
    <source>
        <dbReference type="EMBL" id="GAA0140272.1"/>
    </source>
</evidence>